<dbReference type="PROSITE" id="PS51012">
    <property type="entry name" value="ABC_TM2"/>
    <property type="match status" value="1"/>
</dbReference>
<evidence type="ECO:0000256" key="1">
    <source>
        <dbReference type="ARBA" id="ARBA00004141"/>
    </source>
</evidence>
<dbReference type="PANTHER" id="PTHR43229">
    <property type="entry name" value="NODULATION PROTEIN J"/>
    <property type="match status" value="1"/>
</dbReference>
<comment type="subcellular location">
    <subcellularLocation>
        <location evidence="5">Cell membrane</location>
        <topology evidence="5">Multi-pass membrane protein</topology>
    </subcellularLocation>
    <subcellularLocation>
        <location evidence="1">Membrane</location>
        <topology evidence="1">Multi-pass membrane protein</topology>
    </subcellularLocation>
</comment>
<evidence type="ECO:0000313" key="7">
    <source>
        <dbReference type="EMBL" id="AOT71514.1"/>
    </source>
</evidence>
<name>A0A1D8GKR8_9FIRM</name>
<dbReference type="KEGG" id="gfe:Gferi_19450"/>
<dbReference type="InterPro" id="IPR047817">
    <property type="entry name" value="ABC2_TM_bact-type"/>
</dbReference>
<dbReference type="PIRSF" id="PIRSF006648">
    <property type="entry name" value="DrrB"/>
    <property type="match status" value="1"/>
</dbReference>
<evidence type="ECO:0000313" key="8">
    <source>
        <dbReference type="Proteomes" id="UP000095743"/>
    </source>
</evidence>
<dbReference type="AlphaFoldDB" id="A0A1D8GKR8"/>
<dbReference type="InterPro" id="IPR000412">
    <property type="entry name" value="ABC_2_transport"/>
</dbReference>
<dbReference type="PANTHER" id="PTHR43229:SF6">
    <property type="entry name" value="ABC-TYPE MULTIDRUG TRANSPORT SYSTEM, PERMEASE COMPONENT"/>
    <property type="match status" value="1"/>
</dbReference>
<feature type="domain" description="ABC transmembrane type-2" evidence="6">
    <location>
        <begin position="24"/>
        <end position="259"/>
    </location>
</feature>
<keyword evidence="8" id="KW-1185">Reference proteome</keyword>
<proteinExistence type="inferred from homology"/>
<keyword evidence="5" id="KW-0813">Transport</keyword>
<feature type="transmembrane region" description="Helical" evidence="5">
    <location>
        <begin position="146"/>
        <end position="170"/>
    </location>
</feature>
<dbReference type="STRING" id="1424294.Gferi_19450"/>
<dbReference type="InterPro" id="IPR051784">
    <property type="entry name" value="Nod_factor_ABC_transporter"/>
</dbReference>
<keyword evidence="4 5" id="KW-0472">Membrane</keyword>
<keyword evidence="2 5" id="KW-0812">Transmembrane</keyword>
<evidence type="ECO:0000256" key="3">
    <source>
        <dbReference type="ARBA" id="ARBA00022989"/>
    </source>
</evidence>
<protein>
    <recommendedName>
        <fullName evidence="5">Transport permease protein</fullName>
    </recommendedName>
</protein>
<evidence type="ECO:0000256" key="5">
    <source>
        <dbReference type="RuleBase" id="RU361157"/>
    </source>
</evidence>
<dbReference type="GO" id="GO:0043190">
    <property type="term" value="C:ATP-binding cassette (ABC) transporter complex"/>
    <property type="evidence" value="ECO:0007669"/>
    <property type="project" value="InterPro"/>
</dbReference>
<feature type="transmembrane region" description="Helical" evidence="5">
    <location>
        <begin position="24"/>
        <end position="42"/>
    </location>
</feature>
<reference evidence="7 8" key="1">
    <citation type="submission" date="2016-09" db="EMBL/GenBank/DDBJ databases">
        <title>Genomic analysis reveals versatility of anaerobic energy metabolism of Geosporobacter ferrireducens IRF9 of phylum Firmicutes.</title>
        <authorList>
            <person name="Kim S.-J."/>
        </authorList>
    </citation>
    <scope>NUCLEOTIDE SEQUENCE [LARGE SCALE GENOMIC DNA]</scope>
    <source>
        <strain evidence="7 8">IRF9</strain>
    </source>
</reference>
<feature type="transmembrane region" description="Helical" evidence="5">
    <location>
        <begin position="191"/>
        <end position="214"/>
    </location>
</feature>
<dbReference type="Pfam" id="PF01061">
    <property type="entry name" value="ABC2_membrane"/>
    <property type="match status" value="1"/>
</dbReference>
<feature type="transmembrane region" description="Helical" evidence="5">
    <location>
        <begin position="62"/>
        <end position="86"/>
    </location>
</feature>
<keyword evidence="5" id="KW-1003">Cell membrane</keyword>
<accession>A0A1D8GKR8</accession>
<evidence type="ECO:0000259" key="6">
    <source>
        <dbReference type="PROSITE" id="PS51012"/>
    </source>
</evidence>
<dbReference type="GO" id="GO:0140359">
    <property type="term" value="F:ABC-type transporter activity"/>
    <property type="evidence" value="ECO:0007669"/>
    <property type="project" value="InterPro"/>
</dbReference>
<keyword evidence="3 5" id="KW-1133">Transmembrane helix</keyword>
<dbReference type="OrthoDB" id="9776218at2"/>
<gene>
    <name evidence="7" type="ORF">Gferi_19450</name>
</gene>
<dbReference type="EMBL" id="CP017269">
    <property type="protein sequence ID" value="AOT71514.1"/>
    <property type="molecule type" value="Genomic_DNA"/>
</dbReference>
<dbReference type="RefSeq" id="WP_069979446.1">
    <property type="nucleotide sequence ID" value="NZ_CP017269.1"/>
</dbReference>
<organism evidence="7 8">
    <name type="scientific">Geosporobacter ferrireducens</name>
    <dbReference type="NCBI Taxonomy" id="1424294"/>
    <lineage>
        <taxon>Bacteria</taxon>
        <taxon>Bacillati</taxon>
        <taxon>Bacillota</taxon>
        <taxon>Clostridia</taxon>
        <taxon>Peptostreptococcales</taxon>
        <taxon>Thermotaleaceae</taxon>
        <taxon>Geosporobacter</taxon>
    </lineage>
</organism>
<dbReference type="Proteomes" id="UP000095743">
    <property type="component" value="Chromosome"/>
</dbReference>
<dbReference type="InterPro" id="IPR013525">
    <property type="entry name" value="ABC2_TM"/>
</dbReference>
<feature type="transmembrane region" description="Helical" evidence="5">
    <location>
        <begin position="106"/>
        <end position="134"/>
    </location>
</feature>
<evidence type="ECO:0000256" key="4">
    <source>
        <dbReference type="ARBA" id="ARBA00023136"/>
    </source>
</evidence>
<sequence length="269" mass="31179">MENFLKTVKAEMIKQHKNYFHSKIIYVSLFIWPIISFLSSYYSFKPFRIENTPIAYLHQENLIIFILLGYICMNFFRSLVQSAWFFSFERQFGTLELIYLSPASRFSVILGNAISSVFESVWVMVVFSGCILLAKYKYFHINLPAALLVTILMMIIAVAWGMLLNALFLFSRDTGFLFTVLEEPMEVFSGVKVPTIVFPLWAKIISFIFPLTYVVEAMRRAFLNGESLYELKGFFQASIWIILVTFILICTCLRAGERYAKKTGNMALF</sequence>
<feature type="transmembrane region" description="Helical" evidence="5">
    <location>
        <begin position="234"/>
        <end position="256"/>
    </location>
</feature>
<comment type="similarity">
    <text evidence="5">Belongs to the ABC-2 integral membrane protein family.</text>
</comment>
<evidence type="ECO:0000256" key="2">
    <source>
        <dbReference type="ARBA" id="ARBA00022692"/>
    </source>
</evidence>